<proteinExistence type="predicted"/>
<keyword evidence="2" id="KW-0723">Serine/threonine-protein kinase</keyword>
<dbReference type="EC" id="2.7.11.1" evidence="1"/>
<dbReference type="HOGENOM" id="CLU_000288_63_0_1"/>
<evidence type="ECO:0000313" key="11">
    <source>
        <dbReference type="EMBL" id="EDX07722.1"/>
    </source>
</evidence>
<protein>
    <recommendedName>
        <fullName evidence="1">non-specific serine/threonine protein kinase</fullName>
        <ecNumber evidence="1">2.7.11.1</ecNumber>
    </recommendedName>
</protein>
<dbReference type="InterPro" id="IPR011009">
    <property type="entry name" value="Kinase-like_dom_sf"/>
</dbReference>
<name>B4QD17_DROSI</name>
<dbReference type="InterPro" id="IPR000719">
    <property type="entry name" value="Prot_kinase_dom"/>
</dbReference>
<dbReference type="PROSITE" id="PS50011">
    <property type="entry name" value="PROTEIN_KINASE_DOM"/>
    <property type="match status" value="1"/>
</dbReference>
<dbReference type="FunFam" id="1.10.510.10:FF:000571">
    <property type="entry name" value="Maternal embryonic leucine zipper kinase"/>
    <property type="match status" value="1"/>
</dbReference>
<comment type="catalytic activity">
    <reaction evidence="8">
        <text>L-seryl-[protein] + ATP = O-phospho-L-seryl-[protein] + ADP + H(+)</text>
        <dbReference type="Rhea" id="RHEA:17989"/>
        <dbReference type="Rhea" id="RHEA-COMP:9863"/>
        <dbReference type="Rhea" id="RHEA-COMP:11604"/>
        <dbReference type="ChEBI" id="CHEBI:15378"/>
        <dbReference type="ChEBI" id="CHEBI:29999"/>
        <dbReference type="ChEBI" id="CHEBI:30616"/>
        <dbReference type="ChEBI" id="CHEBI:83421"/>
        <dbReference type="ChEBI" id="CHEBI:456216"/>
        <dbReference type="EC" id="2.7.11.1"/>
    </reaction>
</comment>
<dbReference type="PIRSF" id="PIRSF000654">
    <property type="entry name" value="Integrin-linked_kinase"/>
    <property type="match status" value="1"/>
</dbReference>
<dbReference type="PANTHER" id="PTHR24346:SF42">
    <property type="entry name" value="SERINE_THREONINE-PROTEIN KINASE SIK3"/>
    <property type="match status" value="1"/>
</dbReference>
<evidence type="ECO:0000256" key="2">
    <source>
        <dbReference type="ARBA" id="ARBA00022527"/>
    </source>
</evidence>
<dbReference type="OMA" id="CAFQLAD"/>
<dbReference type="Gene3D" id="1.10.510.10">
    <property type="entry name" value="Transferase(Phosphotransferase) domain 1"/>
    <property type="match status" value="2"/>
</dbReference>
<dbReference type="GO" id="GO:0005737">
    <property type="term" value="C:cytoplasm"/>
    <property type="evidence" value="ECO:0007669"/>
    <property type="project" value="TreeGrafter"/>
</dbReference>
<dbReference type="GO" id="GO:0035556">
    <property type="term" value="P:intracellular signal transduction"/>
    <property type="evidence" value="ECO:0007669"/>
    <property type="project" value="TreeGrafter"/>
</dbReference>
<organism evidence="11 12">
    <name type="scientific">Drosophila simulans</name>
    <name type="common">Fruit fly</name>
    <dbReference type="NCBI Taxonomy" id="7240"/>
    <lineage>
        <taxon>Eukaryota</taxon>
        <taxon>Metazoa</taxon>
        <taxon>Ecdysozoa</taxon>
        <taxon>Arthropoda</taxon>
        <taxon>Hexapoda</taxon>
        <taxon>Insecta</taxon>
        <taxon>Pterygota</taxon>
        <taxon>Neoptera</taxon>
        <taxon>Endopterygota</taxon>
        <taxon>Diptera</taxon>
        <taxon>Brachycera</taxon>
        <taxon>Muscomorpha</taxon>
        <taxon>Ephydroidea</taxon>
        <taxon>Drosophilidae</taxon>
        <taxon>Drosophila</taxon>
        <taxon>Sophophora</taxon>
    </lineage>
</organism>
<feature type="domain" description="Protein kinase" evidence="10">
    <location>
        <begin position="36"/>
        <end position="283"/>
    </location>
</feature>
<dbReference type="EMBL" id="CM000362">
    <property type="protein sequence ID" value="EDX07722.1"/>
    <property type="molecule type" value="Genomic_DNA"/>
</dbReference>
<reference evidence="11 12" key="1">
    <citation type="journal article" date="2007" name="Nature">
        <title>Evolution of genes and genomes on the Drosophila phylogeny.</title>
        <authorList>
            <consortium name="Drosophila 12 Genomes Consortium"/>
            <person name="Clark A.G."/>
            <person name="Eisen M.B."/>
            <person name="Smith D.R."/>
            <person name="Bergman C.M."/>
            <person name="Oliver B."/>
            <person name="Markow T.A."/>
            <person name="Kaufman T.C."/>
            <person name="Kellis M."/>
            <person name="Gelbart W."/>
            <person name="Iyer V.N."/>
            <person name="Pollard D.A."/>
            <person name="Sackton T.B."/>
            <person name="Larracuente A.M."/>
            <person name="Singh N.D."/>
            <person name="Abad J.P."/>
            <person name="Abt D.N."/>
            <person name="Adryan B."/>
            <person name="Aguade M."/>
            <person name="Akashi H."/>
            <person name="Anderson W.W."/>
            <person name="Aquadro C.F."/>
            <person name="Ardell D.H."/>
            <person name="Arguello R."/>
            <person name="Artieri C.G."/>
            <person name="Barbash D.A."/>
            <person name="Barker D."/>
            <person name="Barsanti P."/>
            <person name="Batterham P."/>
            <person name="Batzoglou S."/>
            <person name="Begun D."/>
            <person name="Bhutkar A."/>
            <person name="Blanco E."/>
            <person name="Bosak S.A."/>
            <person name="Bradley R.K."/>
            <person name="Brand A.D."/>
            <person name="Brent M.R."/>
            <person name="Brooks A.N."/>
            <person name="Brown R.H."/>
            <person name="Butlin R.K."/>
            <person name="Caggese C."/>
            <person name="Calvi B.R."/>
            <person name="Bernardo de Carvalho A."/>
            <person name="Caspi A."/>
            <person name="Castrezana S."/>
            <person name="Celniker S.E."/>
            <person name="Chang J.L."/>
            <person name="Chapple C."/>
            <person name="Chatterji S."/>
            <person name="Chinwalla A."/>
            <person name="Civetta A."/>
            <person name="Clifton S.W."/>
            <person name="Comeron J.M."/>
            <person name="Costello J.C."/>
            <person name="Coyne J.A."/>
            <person name="Daub J."/>
            <person name="David R.G."/>
            <person name="Delcher A.L."/>
            <person name="Delehaunty K."/>
            <person name="Do C.B."/>
            <person name="Ebling H."/>
            <person name="Edwards K."/>
            <person name="Eickbush T."/>
            <person name="Evans J.D."/>
            <person name="Filipski A."/>
            <person name="Findeiss S."/>
            <person name="Freyhult E."/>
            <person name="Fulton L."/>
            <person name="Fulton R."/>
            <person name="Garcia A.C."/>
            <person name="Gardiner A."/>
            <person name="Garfield D.A."/>
            <person name="Garvin B.E."/>
            <person name="Gibson G."/>
            <person name="Gilbert D."/>
            <person name="Gnerre S."/>
            <person name="Godfrey J."/>
            <person name="Good R."/>
            <person name="Gotea V."/>
            <person name="Gravely B."/>
            <person name="Greenberg A.J."/>
            <person name="Griffiths-Jones S."/>
            <person name="Gross S."/>
            <person name="Guigo R."/>
            <person name="Gustafson E.A."/>
            <person name="Haerty W."/>
            <person name="Hahn M.W."/>
            <person name="Halligan D.L."/>
            <person name="Halpern A.L."/>
            <person name="Halter G.M."/>
            <person name="Han M.V."/>
            <person name="Heger A."/>
            <person name="Hillier L."/>
            <person name="Hinrichs A.S."/>
            <person name="Holmes I."/>
            <person name="Hoskins R.A."/>
            <person name="Hubisz M.J."/>
            <person name="Hultmark D."/>
            <person name="Huntley M.A."/>
            <person name="Jaffe D.B."/>
            <person name="Jagadeeshan S."/>
            <person name="Jeck W.R."/>
            <person name="Johnson J."/>
            <person name="Jones C.D."/>
            <person name="Jordan W.C."/>
            <person name="Karpen G.H."/>
            <person name="Kataoka E."/>
            <person name="Keightley P.D."/>
            <person name="Kheradpour P."/>
            <person name="Kirkness E.F."/>
            <person name="Koerich L.B."/>
            <person name="Kristiansen K."/>
            <person name="Kudrna D."/>
            <person name="Kulathinal R.J."/>
            <person name="Kumar S."/>
            <person name="Kwok R."/>
            <person name="Lander E."/>
            <person name="Langley C.H."/>
            <person name="Lapoint R."/>
            <person name="Lazzaro B.P."/>
            <person name="Lee S.J."/>
            <person name="Levesque L."/>
            <person name="Li R."/>
            <person name="Lin C.F."/>
            <person name="Lin M.F."/>
            <person name="Lindblad-Toh K."/>
            <person name="Llopart A."/>
            <person name="Long M."/>
            <person name="Low L."/>
            <person name="Lozovsky E."/>
            <person name="Lu J."/>
            <person name="Luo M."/>
            <person name="Machado C.A."/>
            <person name="Makalowski W."/>
            <person name="Marzo M."/>
            <person name="Matsuda M."/>
            <person name="Matzkin L."/>
            <person name="McAllister B."/>
            <person name="McBride C.S."/>
            <person name="McKernan B."/>
            <person name="McKernan K."/>
            <person name="Mendez-Lago M."/>
            <person name="Minx P."/>
            <person name="Mollenhauer M.U."/>
            <person name="Montooth K."/>
            <person name="Mount S.M."/>
            <person name="Mu X."/>
            <person name="Myers E."/>
            <person name="Negre B."/>
            <person name="Newfeld S."/>
            <person name="Nielsen R."/>
            <person name="Noor M.A."/>
            <person name="O'Grady P."/>
            <person name="Pachter L."/>
            <person name="Papaceit M."/>
            <person name="Parisi M.J."/>
            <person name="Parisi M."/>
            <person name="Parts L."/>
            <person name="Pedersen J.S."/>
            <person name="Pesole G."/>
            <person name="Phillippy A.M."/>
            <person name="Ponting C.P."/>
            <person name="Pop M."/>
            <person name="Porcelli D."/>
            <person name="Powell J.R."/>
            <person name="Prohaska S."/>
            <person name="Pruitt K."/>
            <person name="Puig M."/>
            <person name="Quesneville H."/>
            <person name="Ram K.R."/>
            <person name="Rand D."/>
            <person name="Rasmussen M.D."/>
            <person name="Reed L.K."/>
            <person name="Reenan R."/>
            <person name="Reily A."/>
            <person name="Remington K.A."/>
            <person name="Rieger T.T."/>
            <person name="Ritchie M.G."/>
            <person name="Robin C."/>
            <person name="Rogers Y.H."/>
            <person name="Rohde C."/>
            <person name="Rozas J."/>
            <person name="Rubenfield M.J."/>
            <person name="Ruiz A."/>
            <person name="Russo S."/>
            <person name="Salzberg S.L."/>
            <person name="Sanchez-Gracia A."/>
            <person name="Saranga D.J."/>
            <person name="Sato H."/>
            <person name="Schaeffer S.W."/>
            <person name="Schatz M.C."/>
            <person name="Schlenke T."/>
            <person name="Schwartz R."/>
            <person name="Segarra C."/>
            <person name="Singh R.S."/>
            <person name="Sirot L."/>
            <person name="Sirota M."/>
            <person name="Sisneros N.B."/>
            <person name="Smith C.D."/>
            <person name="Smith T.F."/>
            <person name="Spieth J."/>
            <person name="Stage D.E."/>
            <person name="Stark A."/>
            <person name="Stephan W."/>
            <person name="Strausberg R.L."/>
            <person name="Strempel S."/>
            <person name="Sturgill D."/>
            <person name="Sutton G."/>
            <person name="Sutton G.G."/>
            <person name="Tao W."/>
            <person name="Teichmann S."/>
            <person name="Tobari Y.N."/>
            <person name="Tomimura Y."/>
            <person name="Tsolas J.M."/>
            <person name="Valente V.L."/>
            <person name="Venter E."/>
            <person name="Venter J.C."/>
            <person name="Vicario S."/>
            <person name="Vieira F.G."/>
            <person name="Vilella A.J."/>
            <person name="Villasante A."/>
            <person name="Walenz B."/>
            <person name="Wang J."/>
            <person name="Wasserman M."/>
            <person name="Watts T."/>
            <person name="Wilson D."/>
            <person name="Wilson R.K."/>
            <person name="Wing R.A."/>
            <person name="Wolfner M.F."/>
            <person name="Wong A."/>
            <person name="Wong G.K."/>
            <person name="Wu C.I."/>
            <person name="Wu G."/>
            <person name="Yamamoto D."/>
            <person name="Yang H.P."/>
            <person name="Yang S.P."/>
            <person name="Yorke J.A."/>
            <person name="Yoshida K."/>
            <person name="Zdobnov E."/>
            <person name="Zhang P."/>
            <person name="Zhang Y."/>
            <person name="Zimin A.V."/>
            <person name="Baldwin J."/>
            <person name="Abdouelleil A."/>
            <person name="Abdulkadir J."/>
            <person name="Abebe A."/>
            <person name="Abera B."/>
            <person name="Abreu J."/>
            <person name="Acer S.C."/>
            <person name="Aftuck L."/>
            <person name="Alexander A."/>
            <person name="An P."/>
            <person name="Anderson E."/>
            <person name="Anderson S."/>
            <person name="Arachi H."/>
            <person name="Azer M."/>
            <person name="Bachantsang P."/>
            <person name="Barry A."/>
            <person name="Bayul T."/>
            <person name="Berlin A."/>
            <person name="Bessette D."/>
            <person name="Bloom T."/>
            <person name="Blye J."/>
            <person name="Boguslavskiy L."/>
            <person name="Bonnet C."/>
            <person name="Boukhgalter B."/>
            <person name="Bourzgui I."/>
            <person name="Brown A."/>
            <person name="Cahill P."/>
            <person name="Channer S."/>
            <person name="Cheshatsang Y."/>
            <person name="Chuda L."/>
            <person name="Citroen M."/>
            <person name="Collymore A."/>
            <person name="Cooke P."/>
            <person name="Costello M."/>
            <person name="D'Aco K."/>
            <person name="Daza R."/>
            <person name="De Haan G."/>
            <person name="DeGray S."/>
            <person name="DeMaso C."/>
            <person name="Dhargay N."/>
            <person name="Dooley K."/>
            <person name="Dooley E."/>
            <person name="Doricent M."/>
            <person name="Dorje P."/>
            <person name="Dorjee K."/>
            <person name="Dupes A."/>
            <person name="Elong R."/>
            <person name="Falk J."/>
            <person name="Farina A."/>
            <person name="Faro S."/>
            <person name="Ferguson D."/>
            <person name="Fisher S."/>
            <person name="Foley C.D."/>
            <person name="Franke A."/>
            <person name="Friedrich D."/>
            <person name="Gadbois L."/>
            <person name="Gearin G."/>
            <person name="Gearin C.R."/>
            <person name="Giannoukos G."/>
            <person name="Goode T."/>
            <person name="Graham J."/>
            <person name="Grandbois E."/>
            <person name="Grewal S."/>
            <person name="Gyaltsen K."/>
            <person name="Hafez N."/>
            <person name="Hagos B."/>
            <person name="Hall J."/>
            <person name="Henson C."/>
            <person name="Hollinger A."/>
            <person name="Honan T."/>
            <person name="Huard M.D."/>
            <person name="Hughes L."/>
            <person name="Hurhula B."/>
            <person name="Husby M.E."/>
            <person name="Kamat A."/>
            <person name="Kanga B."/>
            <person name="Kashin S."/>
            <person name="Khazanovich D."/>
            <person name="Kisner P."/>
            <person name="Lance K."/>
            <person name="Lara M."/>
            <person name="Lee W."/>
            <person name="Lennon N."/>
            <person name="Letendre F."/>
            <person name="LeVine R."/>
            <person name="Lipovsky A."/>
            <person name="Liu X."/>
            <person name="Liu J."/>
            <person name="Liu S."/>
            <person name="Lokyitsang T."/>
            <person name="Lokyitsang Y."/>
            <person name="Lubonja R."/>
            <person name="Lui A."/>
            <person name="MacDonald P."/>
            <person name="Magnisalis V."/>
            <person name="Maru K."/>
            <person name="Matthews C."/>
            <person name="McCusker W."/>
            <person name="McDonough S."/>
            <person name="Mehta T."/>
            <person name="Meldrim J."/>
            <person name="Meneus L."/>
            <person name="Mihai O."/>
            <person name="Mihalev A."/>
            <person name="Mihova T."/>
            <person name="Mittelman R."/>
            <person name="Mlenga V."/>
            <person name="Montmayeur A."/>
            <person name="Mulrain L."/>
            <person name="Navidi A."/>
            <person name="Naylor J."/>
            <person name="Negash T."/>
            <person name="Nguyen T."/>
            <person name="Nguyen N."/>
            <person name="Nicol R."/>
            <person name="Norbu C."/>
            <person name="Norbu N."/>
            <person name="Novod N."/>
            <person name="O'Neill B."/>
            <person name="Osman S."/>
            <person name="Markiewicz E."/>
            <person name="Oyono O.L."/>
            <person name="Patti C."/>
            <person name="Phunkhang P."/>
            <person name="Pierre F."/>
            <person name="Priest M."/>
            <person name="Raghuraman S."/>
            <person name="Rege F."/>
            <person name="Reyes R."/>
            <person name="Rise C."/>
            <person name="Rogov P."/>
            <person name="Ross K."/>
            <person name="Ryan E."/>
            <person name="Settipalli S."/>
            <person name="Shea T."/>
            <person name="Sherpa N."/>
            <person name="Shi L."/>
            <person name="Shih D."/>
            <person name="Sparrow T."/>
            <person name="Spaulding J."/>
            <person name="Stalker J."/>
            <person name="Stange-Thomann N."/>
            <person name="Stavropoulos S."/>
            <person name="Stone C."/>
            <person name="Strader C."/>
            <person name="Tesfaye S."/>
            <person name="Thomson T."/>
            <person name="Thoulutsang Y."/>
            <person name="Thoulutsang D."/>
            <person name="Topham K."/>
            <person name="Topping I."/>
            <person name="Tsamla T."/>
            <person name="Vassiliev H."/>
            <person name="Vo A."/>
            <person name="Wangchuk T."/>
            <person name="Wangdi T."/>
            <person name="Weiand M."/>
            <person name="Wilkinson J."/>
            <person name="Wilson A."/>
            <person name="Yadav S."/>
            <person name="Young G."/>
            <person name="Yu Q."/>
            <person name="Zembek L."/>
            <person name="Zhong D."/>
            <person name="Zimmer A."/>
            <person name="Zwirko Z."/>
            <person name="Jaffe D.B."/>
            <person name="Alvarez P."/>
            <person name="Brockman W."/>
            <person name="Butler J."/>
            <person name="Chin C."/>
            <person name="Gnerre S."/>
            <person name="Grabherr M."/>
            <person name="Kleber M."/>
            <person name="Mauceli E."/>
            <person name="MacCallum I."/>
        </authorList>
    </citation>
    <scope>NUCLEOTIDE SEQUENCE [LARGE SCALE GENOMIC DNA]</scope>
    <source>
        <strain evidence="12">white501</strain>
    </source>
</reference>
<keyword evidence="12" id="KW-1185">Reference proteome</keyword>
<evidence type="ECO:0000256" key="3">
    <source>
        <dbReference type="ARBA" id="ARBA00022679"/>
    </source>
</evidence>
<dbReference type="Proteomes" id="UP000000304">
    <property type="component" value="Chromosome 2R"/>
</dbReference>
<dbReference type="OrthoDB" id="193931at2759"/>
<evidence type="ECO:0000256" key="8">
    <source>
        <dbReference type="ARBA" id="ARBA00048679"/>
    </source>
</evidence>
<dbReference type="GO" id="GO:0000226">
    <property type="term" value="P:microtubule cytoskeleton organization"/>
    <property type="evidence" value="ECO:0007669"/>
    <property type="project" value="TreeGrafter"/>
</dbReference>
<keyword evidence="5" id="KW-0418">Kinase</keyword>
<feature type="binding site" evidence="9">
    <location>
        <position position="65"/>
    </location>
    <ligand>
        <name>ATP</name>
        <dbReference type="ChEBI" id="CHEBI:30616"/>
    </ligand>
</feature>
<evidence type="ECO:0000256" key="9">
    <source>
        <dbReference type="PROSITE-ProRule" id="PRU10141"/>
    </source>
</evidence>
<evidence type="ECO:0000256" key="1">
    <source>
        <dbReference type="ARBA" id="ARBA00012513"/>
    </source>
</evidence>
<dbReference type="SUPFAM" id="SSF56112">
    <property type="entry name" value="Protein kinase-like (PK-like)"/>
    <property type="match status" value="1"/>
</dbReference>
<dbReference type="SMR" id="B4QD17"/>
<evidence type="ECO:0000256" key="5">
    <source>
        <dbReference type="ARBA" id="ARBA00022777"/>
    </source>
</evidence>
<dbReference type="FunFam" id="3.30.200.20:FF:000003">
    <property type="entry name" value="Non-specific serine/threonine protein kinase"/>
    <property type="match status" value="1"/>
</dbReference>
<dbReference type="STRING" id="7240.B4QD17"/>
<dbReference type="GO" id="GO:0005524">
    <property type="term" value="F:ATP binding"/>
    <property type="evidence" value="ECO:0007669"/>
    <property type="project" value="UniProtKB-UniRule"/>
</dbReference>
<dbReference type="InterPro" id="IPR017441">
    <property type="entry name" value="Protein_kinase_ATP_BS"/>
</dbReference>
<evidence type="ECO:0000256" key="6">
    <source>
        <dbReference type="ARBA" id="ARBA00022840"/>
    </source>
</evidence>
<sequence>TAGPAAAPPTSSTPQNYKVPSTSKISVDKLLRVGYYELEKTIGKGNFAVVKLATNIVTKTKVAIKIIDKTCLNEEYLSKTFREIAILKSLRHPHITRLYEVMESQSMIYLVTEYAPNGEIFDHLVANGRMKEPEAARVFTQLVSAVHYCHLRRGGASRSQGRECPPRQGHEHQGMILYIPHISSILNWVSFCAFQLADFGFSNHYEEGATLRTWCGSPPYAAPEVFQGLEYDGPKSDIWSLGVVLYALVCGALPFDGKTILELKSRVVLGKFRIPFFMSQGEL</sequence>
<dbReference type="AlphaFoldDB" id="B4QD17"/>
<feature type="non-terminal residue" evidence="11">
    <location>
        <position position="1"/>
    </location>
</feature>
<evidence type="ECO:0000256" key="4">
    <source>
        <dbReference type="ARBA" id="ARBA00022741"/>
    </source>
</evidence>
<dbReference type="PROSITE" id="PS00107">
    <property type="entry name" value="PROTEIN_KINASE_ATP"/>
    <property type="match status" value="1"/>
</dbReference>
<evidence type="ECO:0000256" key="7">
    <source>
        <dbReference type="ARBA" id="ARBA00047899"/>
    </source>
</evidence>
<dbReference type="PhylomeDB" id="B4QD17"/>
<keyword evidence="6 9" id="KW-0067">ATP-binding</keyword>
<gene>
    <name evidence="11" type="primary">Dsim\GD11403</name>
    <name evidence="11" type="ORF">Dsim_GD11403</name>
</gene>
<evidence type="ECO:0000313" key="12">
    <source>
        <dbReference type="Proteomes" id="UP000000304"/>
    </source>
</evidence>
<keyword evidence="3" id="KW-0808">Transferase</keyword>
<evidence type="ECO:0000259" key="10">
    <source>
        <dbReference type="PROSITE" id="PS50011"/>
    </source>
</evidence>
<accession>B4QD17</accession>
<keyword evidence="4 9" id="KW-0547">Nucleotide-binding</keyword>
<comment type="catalytic activity">
    <reaction evidence="7">
        <text>L-threonyl-[protein] + ATP = O-phospho-L-threonyl-[protein] + ADP + H(+)</text>
        <dbReference type="Rhea" id="RHEA:46608"/>
        <dbReference type="Rhea" id="RHEA-COMP:11060"/>
        <dbReference type="Rhea" id="RHEA-COMP:11605"/>
        <dbReference type="ChEBI" id="CHEBI:15378"/>
        <dbReference type="ChEBI" id="CHEBI:30013"/>
        <dbReference type="ChEBI" id="CHEBI:30616"/>
        <dbReference type="ChEBI" id="CHEBI:61977"/>
        <dbReference type="ChEBI" id="CHEBI:456216"/>
        <dbReference type="EC" id="2.7.11.1"/>
    </reaction>
</comment>
<dbReference type="GO" id="GO:0050321">
    <property type="term" value="F:tau-protein kinase activity"/>
    <property type="evidence" value="ECO:0007669"/>
    <property type="project" value="TreeGrafter"/>
</dbReference>
<dbReference type="PANTHER" id="PTHR24346">
    <property type="entry name" value="MAP/MICROTUBULE AFFINITY-REGULATING KINASE"/>
    <property type="match status" value="1"/>
</dbReference>
<dbReference type="Pfam" id="PF00069">
    <property type="entry name" value="Pkinase"/>
    <property type="match status" value="2"/>
</dbReference>